<dbReference type="OrthoDB" id="9812579at2"/>
<evidence type="ECO:0000256" key="1">
    <source>
        <dbReference type="ARBA" id="ARBA00005820"/>
    </source>
</evidence>
<keyword evidence="2 3" id="KW-0238">DNA-binding</keyword>
<evidence type="ECO:0000256" key="3">
    <source>
        <dbReference type="PROSITE-ProRule" id="PRU01091"/>
    </source>
</evidence>
<dbReference type="PROSITE" id="PS51755">
    <property type="entry name" value="OMPR_PHOB"/>
    <property type="match status" value="1"/>
</dbReference>
<evidence type="ECO:0000256" key="2">
    <source>
        <dbReference type="ARBA" id="ARBA00023125"/>
    </source>
</evidence>
<name>A0A1X0B910_9MYCO</name>
<keyword evidence="6" id="KW-1185">Reference proteome</keyword>
<dbReference type="STRING" id="1927124.BST13_05295"/>
<reference evidence="5 6" key="1">
    <citation type="submission" date="2017-02" db="EMBL/GenBank/DDBJ databases">
        <title>The new phylogeny of genus Mycobacterium.</title>
        <authorList>
            <person name="Tortoli E."/>
            <person name="Trovato A."/>
            <person name="Cirillo D.M."/>
        </authorList>
    </citation>
    <scope>NUCLEOTIDE SEQUENCE [LARGE SCALE GENOMIC DNA]</scope>
    <source>
        <strain evidence="5 6">RW6</strain>
    </source>
</reference>
<dbReference type="SUPFAM" id="SSF52540">
    <property type="entry name" value="P-loop containing nucleoside triphosphate hydrolases"/>
    <property type="match status" value="1"/>
</dbReference>
<dbReference type="SMART" id="SM01043">
    <property type="entry name" value="BTAD"/>
    <property type="match status" value="1"/>
</dbReference>
<dbReference type="SUPFAM" id="SSF46894">
    <property type="entry name" value="C-terminal effector domain of the bipartite response regulators"/>
    <property type="match status" value="1"/>
</dbReference>
<dbReference type="InterPro" id="IPR058852">
    <property type="entry name" value="HTH_77"/>
</dbReference>
<dbReference type="PANTHER" id="PTHR47691:SF3">
    <property type="entry name" value="HTH-TYPE TRANSCRIPTIONAL REGULATOR RV0890C-RELATED"/>
    <property type="match status" value="1"/>
</dbReference>
<dbReference type="Proteomes" id="UP000192448">
    <property type="component" value="Unassembled WGS sequence"/>
</dbReference>
<dbReference type="Gene3D" id="1.10.10.10">
    <property type="entry name" value="Winged helix-like DNA-binding domain superfamily/Winged helix DNA-binding domain"/>
    <property type="match status" value="2"/>
</dbReference>
<evidence type="ECO:0000259" key="4">
    <source>
        <dbReference type="PROSITE" id="PS51755"/>
    </source>
</evidence>
<dbReference type="Pfam" id="PF00486">
    <property type="entry name" value="Trans_reg_C"/>
    <property type="match status" value="1"/>
</dbReference>
<dbReference type="CDD" id="cd15831">
    <property type="entry name" value="BTAD"/>
    <property type="match status" value="1"/>
</dbReference>
<dbReference type="InterPro" id="IPR027417">
    <property type="entry name" value="P-loop_NTPase"/>
</dbReference>
<dbReference type="EMBL" id="MVHF01000003">
    <property type="protein sequence ID" value="ORA38832.1"/>
    <property type="molecule type" value="Genomic_DNA"/>
</dbReference>
<dbReference type="InterPro" id="IPR001867">
    <property type="entry name" value="OmpR/PhoB-type_DNA-bd"/>
</dbReference>
<dbReference type="PANTHER" id="PTHR47691">
    <property type="entry name" value="REGULATOR-RELATED"/>
    <property type="match status" value="1"/>
</dbReference>
<dbReference type="SMART" id="SM00862">
    <property type="entry name" value="Trans_reg_C"/>
    <property type="match status" value="1"/>
</dbReference>
<proteinExistence type="inferred from homology"/>
<evidence type="ECO:0000313" key="5">
    <source>
        <dbReference type="EMBL" id="ORA38832.1"/>
    </source>
</evidence>
<comment type="caution">
    <text evidence="5">The sequence shown here is derived from an EMBL/GenBank/DDBJ whole genome shotgun (WGS) entry which is preliminary data.</text>
</comment>
<dbReference type="InterPro" id="IPR036388">
    <property type="entry name" value="WH-like_DNA-bd_sf"/>
</dbReference>
<feature type="DNA-binding region" description="OmpR/PhoB-type" evidence="3">
    <location>
        <begin position="1"/>
        <end position="94"/>
    </location>
</feature>
<dbReference type="Gene3D" id="3.40.50.300">
    <property type="entry name" value="P-loop containing nucleotide triphosphate hydrolases"/>
    <property type="match status" value="1"/>
</dbReference>
<dbReference type="GO" id="GO:0006355">
    <property type="term" value="P:regulation of DNA-templated transcription"/>
    <property type="evidence" value="ECO:0007669"/>
    <property type="project" value="InterPro"/>
</dbReference>
<sequence>MVMEFRVLGEVEAYVDGRRLDIGHARQRGVLASLLVDVNRPVSVDQLIDRVWTDRLPHKARNAVAAYISRLRHVLPESAAVRIVRGPAGYTLNTDAQSIDLYRFRQLAAEARAVANPADAVALFTEALGLWRGEPVTPLATPWADDLRNSLDAERFSVRLDRNDAALAAGTHTQLLGDLAATLQEYPLDERVAAQLMLALYRSGRQAEALETYRMIRERLVDELGVDPSPAVQSVHQSILDGDSRPDHGRFAHTALSIARPTGQVPRHPTTLIGRETDVKRAIAALDDGPLITLTGLGGVGKTRLALETAYRAQQDFPDGAWVCELAPLEQGSAVSHAVAATLRLQHIQGAGTDDAVIDYLRRRDLLLVIDNCEHVLVGVARLMDVIVRNCPQVKILATSREALGVEGEQVLSVQPLPEGAAAELFVQRARASRPDFDPDREPVGAVAEICRRLDGVPLAIELAAARTRAMSTIDITRRLDRLRLLSGGSRGAHPRQQSVAATIDWSFQLLDEAEKAFFPRLSVFSGSFDLEAAHMVCADDATEDDTLDLLTRLVDKSMVIVRNTVGPTRYGVLETLRAYGRNRLQECALADEMAARHARYYTELVERATVGMNGAEERIWVERLTPDAAATYTALDFDNVRLAFERAMADRDIDLALRLVTSLLDLMNRTGYRPAGWAYQVIGVADPDHRLFPAAVGVAARAAWVLGDFSQARSLAKLADGRVPGPGTGYLGYPADVLADVDLCTGEAASALAHYEGELANSRASAHPVRLVFILDRLTLCHQSLGTPLGGLAAGQEALRVANATGNPTAQAMAHCALGRALADSAPRQALRYLANAAELAATVENNWLTGMAHMEAAAIVSVHGDPVTAVHMFIEVLGLWERGGPGILAQQWDTLRLIARLLARLGDTTTAAALHRATLAAAAEPPVGSAATDGLGDSEHRPLTGAEAVECARTALQRFS</sequence>
<dbReference type="Pfam" id="PF03704">
    <property type="entry name" value="BTAD"/>
    <property type="match status" value="1"/>
</dbReference>
<feature type="domain" description="OmpR/PhoB-type" evidence="4">
    <location>
        <begin position="1"/>
        <end position="94"/>
    </location>
</feature>
<organism evidence="5 6">
    <name type="scientific">Mycobacterium aquaticum</name>
    <dbReference type="NCBI Taxonomy" id="1927124"/>
    <lineage>
        <taxon>Bacteria</taxon>
        <taxon>Bacillati</taxon>
        <taxon>Actinomycetota</taxon>
        <taxon>Actinomycetes</taxon>
        <taxon>Mycobacteriales</taxon>
        <taxon>Mycobacteriaceae</taxon>
        <taxon>Mycobacterium</taxon>
    </lineage>
</organism>
<dbReference type="PRINTS" id="PR00364">
    <property type="entry name" value="DISEASERSIST"/>
</dbReference>
<protein>
    <submittedName>
        <fullName evidence="5">AfsR family transcriptional regulator</fullName>
    </submittedName>
</protein>
<dbReference type="InterPro" id="IPR016032">
    <property type="entry name" value="Sig_transdc_resp-reg_C-effctor"/>
</dbReference>
<gene>
    <name evidence="5" type="ORF">BST13_05295</name>
</gene>
<dbReference type="GO" id="GO:0000160">
    <property type="term" value="P:phosphorelay signal transduction system"/>
    <property type="evidence" value="ECO:0007669"/>
    <property type="project" value="InterPro"/>
</dbReference>
<accession>A0A1X0B910</accession>
<dbReference type="AlphaFoldDB" id="A0A1X0B910"/>
<dbReference type="InterPro" id="IPR011990">
    <property type="entry name" value="TPR-like_helical_dom_sf"/>
</dbReference>
<dbReference type="GO" id="GO:0003677">
    <property type="term" value="F:DNA binding"/>
    <property type="evidence" value="ECO:0007669"/>
    <property type="project" value="UniProtKB-UniRule"/>
</dbReference>
<dbReference type="InterPro" id="IPR005158">
    <property type="entry name" value="BTAD"/>
</dbReference>
<evidence type="ECO:0000313" key="6">
    <source>
        <dbReference type="Proteomes" id="UP000192448"/>
    </source>
</evidence>
<dbReference type="GO" id="GO:0043531">
    <property type="term" value="F:ADP binding"/>
    <property type="evidence" value="ECO:0007669"/>
    <property type="project" value="InterPro"/>
</dbReference>
<dbReference type="SUPFAM" id="SSF48452">
    <property type="entry name" value="TPR-like"/>
    <property type="match status" value="2"/>
</dbReference>
<dbReference type="Pfam" id="PF25872">
    <property type="entry name" value="HTH_77"/>
    <property type="match status" value="1"/>
</dbReference>
<comment type="similarity">
    <text evidence="1">Belongs to the AfsR/DnrI/RedD regulatory family.</text>
</comment>
<dbReference type="Gene3D" id="1.25.40.10">
    <property type="entry name" value="Tetratricopeptide repeat domain"/>
    <property type="match status" value="2"/>
</dbReference>